<dbReference type="InterPro" id="IPR003673">
    <property type="entry name" value="CoA-Trfase_fam_III"/>
</dbReference>
<dbReference type="EMBL" id="UINC01152612">
    <property type="protein sequence ID" value="SVD46878.1"/>
    <property type="molecule type" value="Genomic_DNA"/>
</dbReference>
<proteinExistence type="predicted"/>
<evidence type="ECO:0000256" key="2">
    <source>
        <dbReference type="SAM" id="MobiDB-lite"/>
    </source>
</evidence>
<evidence type="ECO:0000313" key="3">
    <source>
        <dbReference type="EMBL" id="SVD46878.1"/>
    </source>
</evidence>
<protein>
    <recommendedName>
        <fullName evidence="4">Formyl-CoA transferase</fullName>
    </recommendedName>
</protein>
<dbReference type="PANTHER" id="PTHR48207:SF3">
    <property type="entry name" value="SUCCINATE--HYDROXYMETHYLGLUTARATE COA-TRANSFERASE"/>
    <property type="match status" value="1"/>
</dbReference>
<dbReference type="InterPro" id="IPR023606">
    <property type="entry name" value="CoA-Trfase_III_dom_1_sf"/>
</dbReference>
<feature type="non-terminal residue" evidence="3">
    <location>
        <position position="262"/>
    </location>
</feature>
<dbReference type="Pfam" id="PF02515">
    <property type="entry name" value="CoA_transf_3"/>
    <property type="match status" value="1"/>
</dbReference>
<gene>
    <name evidence="3" type="ORF">METZ01_LOCUS399732</name>
</gene>
<name>A0A382VLU2_9ZZZZ</name>
<organism evidence="3">
    <name type="scientific">marine metagenome</name>
    <dbReference type="NCBI Taxonomy" id="408172"/>
    <lineage>
        <taxon>unclassified sequences</taxon>
        <taxon>metagenomes</taxon>
        <taxon>ecological metagenomes</taxon>
    </lineage>
</organism>
<dbReference type="PANTHER" id="PTHR48207">
    <property type="entry name" value="SUCCINATE--HYDROXYMETHYLGLUTARATE COA-TRANSFERASE"/>
    <property type="match status" value="1"/>
</dbReference>
<dbReference type="GO" id="GO:0008410">
    <property type="term" value="F:CoA-transferase activity"/>
    <property type="evidence" value="ECO:0007669"/>
    <property type="project" value="TreeGrafter"/>
</dbReference>
<dbReference type="Gene3D" id="3.40.50.10540">
    <property type="entry name" value="Crotonobetainyl-coa:carnitine coa-transferase, domain 1"/>
    <property type="match status" value="1"/>
</dbReference>
<dbReference type="AlphaFoldDB" id="A0A382VLU2"/>
<accession>A0A382VLU2</accession>
<sequence>MPALDGVRVLDFTQVIFGPAATQVLADHGAEVIKVERPGGGDLARAFGPWIQEQSLPFASLNRSKRSVVLDLKKPEGLAVIHRLLENTDVLAHNFRSGAVMEKLGLDYEALKERYPRLIYAVGTGYGSQGPYVERNKGGHESMAQALSGMADRFIGANGTPQRLPYTVADFNGGMLLAQGILLALVARGRTGEGQYLETSLLDGMMSMQAWTTSKILNLGDDGEDDGSGGATHPRGNPLDGAVFRTVDGFLMVTALFRPFDR</sequence>
<evidence type="ECO:0000256" key="1">
    <source>
        <dbReference type="ARBA" id="ARBA00022679"/>
    </source>
</evidence>
<keyword evidence="1" id="KW-0808">Transferase</keyword>
<evidence type="ECO:0008006" key="4">
    <source>
        <dbReference type="Google" id="ProtNLM"/>
    </source>
</evidence>
<reference evidence="3" key="1">
    <citation type="submission" date="2018-05" db="EMBL/GenBank/DDBJ databases">
        <authorList>
            <person name="Lanie J.A."/>
            <person name="Ng W.-L."/>
            <person name="Kazmierczak K.M."/>
            <person name="Andrzejewski T.M."/>
            <person name="Davidsen T.M."/>
            <person name="Wayne K.J."/>
            <person name="Tettelin H."/>
            <person name="Glass J.I."/>
            <person name="Rusch D."/>
            <person name="Podicherti R."/>
            <person name="Tsui H.-C.T."/>
            <person name="Winkler M.E."/>
        </authorList>
    </citation>
    <scope>NUCLEOTIDE SEQUENCE</scope>
</reference>
<feature type="region of interest" description="Disordered" evidence="2">
    <location>
        <begin position="219"/>
        <end position="238"/>
    </location>
</feature>
<dbReference type="SUPFAM" id="SSF89796">
    <property type="entry name" value="CoA-transferase family III (CaiB/BaiF)"/>
    <property type="match status" value="1"/>
</dbReference>
<dbReference type="InterPro" id="IPR050483">
    <property type="entry name" value="CoA-transferase_III_domain"/>
</dbReference>